<dbReference type="HAMAP" id="MF_00198">
    <property type="entry name" value="Spermidine_synth"/>
    <property type="match status" value="1"/>
</dbReference>
<organism evidence="9 10">
    <name type="scientific">Candidatus Nealsonbacteria bacterium CG23_combo_of_CG06-09_8_20_14_all_39_25</name>
    <dbReference type="NCBI Taxonomy" id="1974723"/>
    <lineage>
        <taxon>Bacteria</taxon>
        <taxon>Candidatus Nealsoniibacteriota</taxon>
    </lineage>
</organism>
<dbReference type="Pfam" id="PF17284">
    <property type="entry name" value="Spermine_synt_N"/>
    <property type="match status" value="1"/>
</dbReference>
<dbReference type="InterPro" id="IPR029063">
    <property type="entry name" value="SAM-dependent_MTases_sf"/>
</dbReference>
<dbReference type="GO" id="GO:0004766">
    <property type="term" value="F:spermidine synthase activity"/>
    <property type="evidence" value="ECO:0007669"/>
    <property type="project" value="UniProtKB-UniRule"/>
</dbReference>
<evidence type="ECO:0000256" key="4">
    <source>
        <dbReference type="HAMAP-Rule" id="MF_00198"/>
    </source>
</evidence>
<dbReference type="PANTHER" id="PTHR11558:SF11">
    <property type="entry name" value="SPERMIDINE SYNTHASE"/>
    <property type="match status" value="1"/>
</dbReference>
<feature type="binding site" evidence="4">
    <location>
        <position position="94"/>
    </location>
    <ligand>
        <name>spermidine</name>
        <dbReference type="ChEBI" id="CHEBI:57834"/>
    </ligand>
</feature>
<dbReference type="PANTHER" id="PTHR11558">
    <property type="entry name" value="SPERMIDINE/SPERMINE SYNTHASE"/>
    <property type="match status" value="1"/>
</dbReference>
<feature type="binding site" evidence="4">
    <location>
        <position position="70"/>
    </location>
    <ligand>
        <name>spermidine</name>
        <dbReference type="ChEBI" id="CHEBI:57834"/>
    </ligand>
</feature>
<dbReference type="AlphaFoldDB" id="A0A2G9YSC7"/>
<dbReference type="PROSITE" id="PS51006">
    <property type="entry name" value="PABS_2"/>
    <property type="match status" value="1"/>
</dbReference>
<evidence type="ECO:0000313" key="10">
    <source>
        <dbReference type="Proteomes" id="UP000229054"/>
    </source>
</evidence>
<sequence length="291" mass="34155">MPISEKWFCEGTVPGKRLGKLKHCFLIDKLIFQGKTPFQKVLVFNNLLYGRVFCLNNVIQLTEQDEFIYHEMLTHPILFSHSNPKNILIIGGGDGGVLREVLKHKVSQVDLVEIDKEIIEISKKYLRFVCQDSFSDKRVRIFNLSGEKFIKRAKNFYDIVIIDSTNPFQENIAFPLYSLNFYKNIFNSLRRDGIMITLGASFLDFDNIIKGTFKKLKKVFPLVSIFRFCMPSYHCGEYCFLGASKKIDLTKVDFKRIERRFKKIQKKYKFRYYSPEIHKAALILPKKFKLN</sequence>
<dbReference type="SUPFAM" id="SSF53335">
    <property type="entry name" value="S-adenosyl-L-methionine-dependent methyltransferases"/>
    <property type="match status" value="1"/>
</dbReference>
<feature type="domain" description="PABS" evidence="8">
    <location>
        <begin position="12"/>
        <end position="245"/>
    </location>
</feature>
<feature type="binding site" evidence="4">
    <location>
        <position position="39"/>
    </location>
    <ligand>
        <name>S-methyl-5'-thioadenosine</name>
        <dbReference type="ChEBI" id="CHEBI:17509"/>
    </ligand>
</feature>
<dbReference type="GO" id="GO:0005829">
    <property type="term" value="C:cytosol"/>
    <property type="evidence" value="ECO:0007669"/>
    <property type="project" value="TreeGrafter"/>
</dbReference>
<dbReference type="InterPro" id="IPR030373">
    <property type="entry name" value="PABS_CS"/>
</dbReference>
<evidence type="ECO:0000256" key="2">
    <source>
        <dbReference type="ARBA" id="ARBA00022679"/>
    </source>
</evidence>
<comment type="caution">
    <text evidence="9">The sequence shown here is derived from an EMBL/GenBank/DDBJ whole genome shotgun (WGS) entry which is preliminary data.</text>
</comment>
<evidence type="ECO:0000259" key="8">
    <source>
        <dbReference type="PROSITE" id="PS51006"/>
    </source>
</evidence>
<dbReference type="GO" id="GO:0008295">
    <property type="term" value="P:spermidine biosynthetic process"/>
    <property type="evidence" value="ECO:0007669"/>
    <property type="project" value="UniProtKB-UniRule"/>
</dbReference>
<evidence type="ECO:0000256" key="6">
    <source>
        <dbReference type="RuleBase" id="RU003836"/>
    </source>
</evidence>
<gene>
    <name evidence="4" type="primary">speE</name>
    <name evidence="9" type="ORF">COX38_02600</name>
</gene>
<dbReference type="Gene3D" id="3.40.50.150">
    <property type="entry name" value="Vaccinia Virus protein VP39"/>
    <property type="match status" value="1"/>
</dbReference>
<feature type="active site" description="Proton acceptor" evidence="4 5">
    <location>
        <position position="163"/>
    </location>
</feature>
<accession>A0A2G9YSC7</accession>
<dbReference type="UniPathway" id="UPA00248">
    <property type="reaction ID" value="UER00314"/>
</dbReference>
<name>A0A2G9YSC7_9BACT</name>
<comment type="caution">
    <text evidence="4">Lacks conserved residue(s) required for the propagation of feature annotation.</text>
</comment>
<dbReference type="Gene3D" id="2.30.140.10">
    <property type="entry name" value="Spermidine synthase, tetramerisation domain"/>
    <property type="match status" value="1"/>
</dbReference>
<keyword evidence="3 4" id="KW-0620">Polyamine biosynthesis</keyword>
<dbReference type="InterPro" id="IPR001045">
    <property type="entry name" value="Spermi_synthase"/>
</dbReference>
<keyword evidence="4 7" id="KW-0745">Spermidine biosynthesis</keyword>
<evidence type="ECO:0000256" key="3">
    <source>
        <dbReference type="ARBA" id="ARBA00023115"/>
    </source>
</evidence>
<reference evidence="9 10" key="1">
    <citation type="submission" date="2017-09" db="EMBL/GenBank/DDBJ databases">
        <title>Depth-based differentiation of microbial function through sediment-hosted aquifers and enrichment of novel symbionts in the deep terrestrial subsurface.</title>
        <authorList>
            <person name="Probst A.J."/>
            <person name="Ladd B."/>
            <person name="Jarett J.K."/>
            <person name="Geller-Mcgrath D.E."/>
            <person name="Sieber C.M."/>
            <person name="Emerson J.B."/>
            <person name="Anantharaman K."/>
            <person name="Thomas B.C."/>
            <person name="Malmstrom R."/>
            <person name="Stieglmeier M."/>
            <person name="Klingl A."/>
            <person name="Woyke T."/>
            <person name="Ryan C.M."/>
            <person name="Banfield J.F."/>
        </authorList>
    </citation>
    <scope>NUCLEOTIDE SEQUENCE [LARGE SCALE GENOMIC DNA]</scope>
    <source>
        <strain evidence="9">CG23_combo_of_CG06-09_8_20_14_all_39_25</strain>
    </source>
</reference>
<feature type="binding site" evidence="4">
    <location>
        <begin position="163"/>
        <end position="166"/>
    </location>
    <ligand>
        <name>spermidine</name>
        <dbReference type="ChEBI" id="CHEBI:57834"/>
    </ligand>
</feature>
<dbReference type="NCBIfam" id="NF002010">
    <property type="entry name" value="PRK00811.1"/>
    <property type="match status" value="1"/>
</dbReference>
<proteinExistence type="inferred from homology"/>
<dbReference type="EMBL" id="PCRN01000089">
    <property type="protein sequence ID" value="PIP22082.1"/>
    <property type="molecule type" value="Genomic_DNA"/>
</dbReference>
<dbReference type="InterPro" id="IPR030374">
    <property type="entry name" value="PABS"/>
</dbReference>
<dbReference type="EC" id="2.5.1.16" evidence="4"/>
<comment type="catalytic activity">
    <reaction evidence="4 7">
        <text>S-adenosyl 3-(methylsulfanyl)propylamine + putrescine = S-methyl-5'-thioadenosine + spermidine + H(+)</text>
        <dbReference type="Rhea" id="RHEA:12721"/>
        <dbReference type="ChEBI" id="CHEBI:15378"/>
        <dbReference type="ChEBI" id="CHEBI:17509"/>
        <dbReference type="ChEBI" id="CHEBI:57443"/>
        <dbReference type="ChEBI" id="CHEBI:57834"/>
        <dbReference type="ChEBI" id="CHEBI:326268"/>
        <dbReference type="EC" id="2.5.1.16"/>
    </reaction>
</comment>
<dbReference type="Proteomes" id="UP000229054">
    <property type="component" value="Unassembled WGS sequence"/>
</dbReference>
<keyword evidence="2 4" id="KW-0808">Transferase</keyword>
<dbReference type="Pfam" id="PF01564">
    <property type="entry name" value="Spermine_synth"/>
    <property type="match status" value="1"/>
</dbReference>
<comment type="function">
    <text evidence="4">Catalyzes the irreversible transfer of a propylamine group from the amino donor S-adenosylmethioninamine (decarboxy-AdoMet) to putrescine (1,4-diaminobutane) to yield spermidine.</text>
</comment>
<comment type="pathway">
    <text evidence="4">Amine and polyamine biosynthesis; spermidine biosynthesis; spermidine from putrescine: step 1/1.</text>
</comment>
<dbReference type="PROSITE" id="PS01330">
    <property type="entry name" value="PABS_1"/>
    <property type="match status" value="1"/>
</dbReference>
<protein>
    <recommendedName>
        <fullName evidence="4">Polyamine aminopropyltransferase</fullName>
    </recommendedName>
    <alternativeName>
        <fullName evidence="4">Putrescine aminopropyltransferase</fullName>
        <shortName evidence="4">PAPT</shortName>
    </alternativeName>
    <alternativeName>
        <fullName evidence="4">Spermidine synthase</fullName>
        <shortName evidence="4">SPDS</shortName>
        <shortName evidence="4">SPDSY</shortName>
        <ecNumber evidence="4">2.5.1.16</ecNumber>
    </alternativeName>
</protein>
<comment type="subunit">
    <text evidence="4">Homodimer or homotetramer.</text>
</comment>
<evidence type="ECO:0000256" key="5">
    <source>
        <dbReference type="PROSITE-ProRule" id="PRU00354"/>
    </source>
</evidence>
<comment type="similarity">
    <text evidence="1 4 6">Belongs to the spermidine/spermine synthase family.</text>
</comment>
<dbReference type="NCBIfam" id="TIGR00417">
    <property type="entry name" value="speE"/>
    <property type="match status" value="1"/>
</dbReference>
<evidence type="ECO:0000256" key="7">
    <source>
        <dbReference type="RuleBase" id="RU003837"/>
    </source>
</evidence>
<feature type="binding site" evidence="4">
    <location>
        <position position="113"/>
    </location>
    <ligand>
        <name>S-methyl-5'-thioadenosine</name>
        <dbReference type="ChEBI" id="CHEBI:17509"/>
    </ligand>
</feature>
<dbReference type="InterPro" id="IPR037163">
    <property type="entry name" value="Spermidine_synt_N_sf"/>
</dbReference>
<evidence type="ECO:0000313" key="9">
    <source>
        <dbReference type="EMBL" id="PIP22082.1"/>
    </source>
</evidence>
<evidence type="ECO:0000256" key="1">
    <source>
        <dbReference type="ARBA" id="ARBA00007867"/>
    </source>
</evidence>
<dbReference type="InterPro" id="IPR035246">
    <property type="entry name" value="Spermidine_synt_N"/>
</dbReference>